<reference evidence="1" key="1">
    <citation type="submission" date="2021-02" db="EMBL/GenBank/DDBJ databases">
        <authorList>
            <consortium name="DOE Joint Genome Institute"/>
            <person name="Ahrendt S."/>
            <person name="Looney B.P."/>
            <person name="Miyauchi S."/>
            <person name="Morin E."/>
            <person name="Drula E."/>
            <person name="Courty P.E."/>
            <person name="Chicoki N."/>
            <person name="Fauchery L."/>
            <person name="Kohler A."/>
            <person name="Kuo A."/>
            <person name="Labutti K."/>
            <person name="Pangilinan J."/>
            <person name="Lipzen A."/>
            <person name="Riley R."/>
            <person name="Andreopoulos W."/>
            <person name="He G."/>
            <person name="Johnson J."/>
            <person name="Barry K.W."/>
            <person name="Grigoriev I.V."/>
            <person name="Nagy L."/>
            <person name="Hibbett D."/>
            <person name="Henrissat B."/>
            <person name="Matheny P.B."/>
            <person name="Labbe J."/>
            <person name="Martin F."/>
        </authorList>
    </citation>
    <scope>NUCLEOTIDE SEQUENCE</scope>
    <source>
        <strain evidence="1">FP105234-sp</strain>
    </source>
</reference>
<protein>
    <submittedName>
        <fullName evidence="1">Uncharacterized protein</fullName>
    </submittedName>
</protein>
<reference evidence="1" key="2">
    <citation type="journal article" date="2022" name="New Phytol.">
        <title>Evolutionary transition to the ectomycorrhizal habit in the genomes of a hyperdiverse lineage of mushroom-forming fungi.</title>
        <authorList>
            <person name="Looney B."/>
            <person name="Miyauchi S."/>
            <person name="Morin E."/>
            <person name="Drula E."/>
            <person name="Courty P.E."/>
            <person name="Kohler A."/>
            <person name="Kuo A."/>
            <person name="LaButti K."/>
            <person name="Pangilinan J."/>
            <person name="Lipzen A."/>
            <person name="Riley R."/>
            <person name="Andreopoulos W."/>
            <person name="He G."/>
            <person name="Johnson J."/>
            <person name="Nolan M."/>
            <person name="Tritt A."/>
            <person name="Barry K.W."/>
            <person name="Grigoriev I.V."/>
            <person name="Nagy L.G."/>
            <person name="Hibbett D."/>
            <person name="Henrissat B."/>
            <person name="Matheny P.B."/>
            <person name="Labbe J."/>
            <person name="Martin F.M."/>
        </authorList>
    </citation>
    <scope>NUCLEOTIDE SEQUENCE</scope>
    <source>
        <strain evidence="1">FP105234-sp</strain>
    </source>
</reference>
<evidence type="ECO:0000313" key="2">
    <source>
        <dbReference type="Proteomes" id="UP000814033"/>
    </source>
</evidence>
<dbReference type="EMBL" id="MU275884">
    <property type="protein sequence ID" value="KAI0048570.1"/>
    <property type="molecule type" value="Genomic_DNA"/>
</dbReference>
<accession>A0ACB8RY74</accession>
<keyword evidence="2" id="KW-1185">Reference proteome</keyword>
<dbReference type="Proteomes" id="UP000814033">
    <property type="component" value="Unassembled WGS sequence"/>
</dbReference>
<evidence type="ECO:0000313" key="1">
    <source>
        <dbReference type="EMBL" id="KAI0048570.1"/>
    </source>
</evidence>
<proteinExistence type="predicted"/>
<name>A0ACB8RY74_9AGAM</name>
<comment type="caution">
    <text evidence="1">The sequence shown here is derived from an EMBL/GenBank/DDBJ whole genome shotgun (WGS) entry which is preliminary data.</text>
</comment>
<gene>
    <name evidence="1" type="ORF">FA95DRAFT_1022115</name>
</gene>
<sequence length="643" mass="71762">MSTPRWIPRTFSAQAKRDMCCKPPSEVLSLASGGSVLALHALVAGPVTVPHHQLVDALSIYCTSLRHSEPPDPRLLAAKDRRESTAVQRACYCFIGIGQVLEVLLDDAFLRHVAPAWNGMFKWMVYIFELYREERPQHVMISTVMTVVHKAATYPESRHMVFRTAGIVALTSAAWMNDVPTPDLPFPLSAANLADMLIDLPVSYIDEVLVAASGKASDVASRLVRGLRLATKTHMPCVLDIYVYLKLVRALGVPPRSPVRQALLDAGVLRAVTKATLKVSTLDPCRDSNVRCAIHLGFNLVVTFIEEGIAVDSIRQSVRDGILEAILNIGPHLNALPDEVTVPSRLLISRILLRYIGFRSITEAVCKSMRALRSSHPQVVLAAPRHLACWNALDTVASFCEYRKHLLEACASRSKAECNNCRVVGYKTLFKLCSACHFAAYCSVQCQKVAWNTTHKGECAEKRSRYLATMLSKSDASFQHAIAAMDAKRLVPRLRALATQHHPNIPLCNLTILLDYTQSWCPRYALSDVFAEDEGLREAECSDRWYQDNTMIRYIIRLGEYTEKTLLRIPSVWYEDDVQQNEDSFIREASVLSEDDVAQVASRFVCQGADGYEDSFVREVMDAVANRASWVFEVKRTHAIGPD</sequence>
<organism evidence="1 2">
    <name type="scientific">Auriscalpium vulgare</name>
    <dbReference type="NCBI Taxonomy" id="40419"/>
    <lineage>
        <taxon>Eukaryota</taxon>
        <taxon>Fungi</taxon>
        <taxon>Dikarya</taxon>
        <taxon>Basidiomycota</taxon>
        <taxon>Agaricomycotina</taxon>
        <taxon>Agaricomycetes</taxon>
        <taxon>Russulales</taxon>
        <taxon>Auriscalpiaceae</taxon>
        <taxon>Auriscalpium</taxon>
    </lineage>
</organism>